<dbReference type="InterPro" id="IPR051749">
    <property type="entry name" value="PINc/VapC_TA_RNase"/>
</dbReference>
<evidence type="ECO:0000256" key="1">
    <source>
        <dbReference type="ARBA" id="ARBA00022649"/>
    </source>
</evidence>
<accession>A0A1F4SUT1</accession>
<evidence type="ECO:0000256" key="5">
    <source>
        <dbReference type="ARBA" id="ARBA00022842"/>
    </source>
</evidence>
<evidence type="ECO:0000256" key="3">
    <source>
        <dbReference type="ARBA" id="ARBA00022723"/>
    </source>
</evidence>
<dbReference type="SUPFAM" id="SSF88723">
    <property type="entry name" value="PIN domain-like"/>
    <property type="match status" value="1"/>
</dbReference>
<comment type="caution">
    <text evidence="7">The sequence shown here is derived from an EMBL/GenBank/DDBJ whole genome shotgun (WGS) entry which is preliminary data.</text>
</comment>
<dbReference type="AlphaFoldDB" id="A0A1F4SUT1"/>
<keyword evidence="3" id="KW-0479">Metal-binding</keyword>
<dbReference type="GO" id="GO:0016787">
    <property type="term" value="F:hydrolase activity"/>
    <property type="evidence" value="ECO:0007669"/>
    <property type="project" value="UniProtKB-KW"/>
</dbReference>
<dbReference type="Gene3D" id="3.40.50.1010">
    <property type="entry name" value="5'-nuclease"/>
    <property type="match status" value="1"/>
</dbReference>
<dbReference type="PANTHER" id="PTHR42740">
    <property type="entry name" value="RIBONUCLEASE VAPC3"/>
    <property type="match status" value="1"/>
</dbReference>
<dbReference type="GO" id="GO:0046872">
    <property type="term" value="F:metal ion binding"/>
    <property type="evidence" value="ECO:0007669"/>
    <property type="project" value="UniProtKB-KW"/>
</dbReference>
<evidence type="ECO:0000259" key="6">
    <source>
        <dbReference type="Pfam" id="PF01850"/>
    </source>
</evidence>
<evidence type="ECO:0000313" key="8">
    <source>
        <dbReference type="Proteomes" id="UP000178417"/>
    </source>
</evidence>
<keyword evidence="2" id="KW-0540">Nuclease</keyword>
<name>A0A1F4SUT1_UNCSA</name>
<evidence type="ECO:0000313" key="7">
    <source>
        <dbReference type="EMBL" id="OGC24198.1"/>
    </source>
</evidence>
<dbReference type="InterPro" id="IPR029060">
    <property type="entry name" value="PIN-like_dom_sf"/>
</dbReference>
<feature type="domain" description="PIN" evidence="6">
    <location>
        <begin position="4"/>
        <end position="117"/>
    </location>
</feature>
<dbReference type="Pfam" id="PF01850">
    <property type="entry name" value="PIN"/>
    <property type="match status" value="1"/>
</dbReference>
<dbReference type="STRING" id="1802579.A2310_06605"/>
<evidence type="ECO:0000256" key="4">
    <source>
        <dbReference type="ARBA" id="ARBA00022801"/>
    </source>
</evidence>
<reference evidence="7 8" key="1">
    <citation type="journal article" date="2016" name="Nat. Commun.">
        <title>Thousands of microbial genomes shed light on interconnected biogeochemical processes in an aquifer system.</title>
        <authorList>
            <person name="Anantharaman K."/>
            <person name="Brown C.T."/>
            <person name="Hug L.A."/>
            <person name="Sharon I."/>
            <person name="Castelle C.J."/>
            <person name="Probst A.J."/>
            <person name="Thomas B.C."/>
            <person name="Singh A."/>
            <person name="Wilkins M.J."/>
            <person name="Karaoz U."/>
            <person name="Brodie E.L."/>
            <person name="Williams K.H."/>
            <person name="Hubbard S.S."/>
            <person name="Banfield J.F."/>
        </authorList>
    </citation>
    <scope>NUCLEOTIDE SEQUENCE [LARGE SCALE GENOMIC DNA]</scope>
</reference>
<dbReference type="GO" id="GO:0004540">
    <property type="term" value="F:RNA nuclease activity"/>
    <property type="evidence" value="ECO:0007669"/>
    <property type="project" value="TreeGrafter"/>
</dbReference>
<keyword evidence="5" id="KW-0460">Magnesium</keyword>
<keyword evidence="1" id="KW-1277">Toxin-antitoxin system</keyword>
<evidence type="ECO:0000256" key="2">
    <source>
        <dbReference type="ARBA" id="ARBA00022722"/>
    </source>
</evidence>
<gene>
    <name evidence="7" type="ORF">A2310_06605</name>
</gene>
<keyword evidence="4" id="KW-0378">Hydrolase</keyword>
<organism evidence="7 8">
    <name type="scientific">candidate division WOR-1 bacterium RIFOXYB2_FULL_37_13</name>
    <dbReference type="NCBI Taxonomy" id="1802579"/>
    <lineage>
        <taxon>Bacteria</taxon>
        <taxon>Bacillati</taxon>
        <taxon>Saganbacteria</taxon>
    </lineage>
</organism>
<dbReference type="Proteomes" id="UP000178417">
    <property type="component" value="Unassembled WGS sequence"/>
</dbReference>
<dbReference type="InterPro" id="IPR002716">
    <property type="entry name" value="PIN_dom"/>
</dbReference>
<proteinExistence type="predicted"/>
<dbReference type="PANTHER" id="PTHR42740:SF1">
    <property type="entry name" value="RIBONUCLEASE VAPC3"/>
    <property type="match status" value="1"/>
</dbReference>
<sequence>MSQILIDSSVWIAFFNGDSTAAILSELIDCNKICINELILAEIIPSLKHKKEGHLIDILSQVQKISLVINWSEIIYFQTYNLKKGINNVGISDLIILQNAVNNNVELFTLDKHFSLMSKYFSLKLFDHKKS</sequence>
<dbReference type="EMBL" id="MEUB01000011">
    <property type="protein sequence ID" value="OGC24198.1"/>
    <property type="molecule type" value="Genomic_DNA"/>
</dbReference>
<protein>
    <submittedName>
        <fullName evidence="7">Twitching motility protein PilT</fullName>
    </submittedName>
</protein>